<feature type="transmembrane region" description="Helical" evidence="2">
    <location>
        <begin position="39"/>
        <end position="60"/>
    </location>
</feature>
<gene>
    <name evidence="3" type="ORF">NUM_54370</name>
</gene>
<dbReference type="Proteomes" id="UP000614996">
    <property type="component" value="Unassembled WGS sequence"/>
</dbReference>
<keyword evidence="4" id="KW-1185">Reference proteome</keyword>
<accession>A0A8J4AK11</accession>
<evidence type="ECO:0000256" key="1">
    <source>
        <dbReference type="SAM" id="MobiDB-lite"/>
    </source>
</evidence>
<evidence type="ECO:0000256" key="2">
    <source>
        <dbReference type="SAM" id="Phobius"/>
    </source>
</evidence>
<organism evidence="3 4">
    <name type="scientific">Actinocatenispora comari</name>
    <dbReference type="NCBI Taxonomy" id="2807577"/>
    <lineage>
        <taxon>Bacteria</taxon>
        <taxon>Bacillati</taxon>
        <taxon>Actinomycetota</taxon>
        <taxon>Actinomycetes</taxon>
        <taxon>Micromonosporales</taxon>
        <taxon>Micromonosporaceae</taxon>
        <taxon>Actinocatenispora</taxon>
    </lineage>
</organism>
<reference evidence="4" key="1">
    <citation type="journal article" date="2021" name="Int. J. Syst. Evol. Microbiol.">
        <title>Actinocatenispora comari sp. nov., an endophytic actinomycete isolated from aerial parts of Comarum salesowianum.</title>
        <authorList>
            <person name="Oyunbileg N."/>
            <person name="Iizaka Y."/>
            <person name="Hamada M."/>
            <person name="Davaapurev B.O."/>
            <person name="Fukumoto A."/>
            <person name="Tsetseg B."/>
            <person name="Kato F."/>
            <person name="Tamura T."/>
            <person name="Batkhuu J."/>
            <person name="Anzai Y."/>
        </authorList>
    </citation>
    <scope>NUCLEOTIDE SEQUENCE [LARGE SCALE GENOMIC DNA]</scope>
    <source>
        <strain evidence="4">NUM-2625</strain>
    </source>
</reference>
<dbReference type="EMBL" id="BOPO01000113">
    <property type="protein sequence ID" value="GIL30183.1"/>
    <property type="molecule type" value="Genomic_DNA"/>
</dbReference>
<evidence type="ECO:0000313" key="4">
    <source>
        <dbReference type="Proteomes" id="UP000614996"/>
    </source>
</evidence>
<protein>
    <submittedName>
        <fullName evidence="3">Uncharacterized protein</fullName>
    </submittedName>
</protein>
<keyword evidence="2" id="KW-1133">Transmembrane helix</keyword>
<proteinExistence type="predicted"/>
<sequence>MATPDRGYFQESVSAVHPTGDGRHRPDRSTTPWTGVMELSISIAVGVVSIVLGVVIRILVPRPRVAECAVTAFVALVGGELGVLIGAQTGISQYQWIVGIVLGAVSAGVTAILLSLRRTPYPPHHAPPHPMEGHEYHHGRPGT</sequence>
<feature type="transmembrane region" description="Helical" evidence="2">
    <location>
        <begin position="67"/>
        <end position="87"/>
    </location>
</feature>
<feature type="transmembrane region" description="Helical" evidence="2">
    <location>
        <begin position="93"/>
        <end position="116"/>
    </location>
</feature>
<keyword evidence="2" id="KW-0812">Transmembrane</keyword>
<name>A0A8J4AK11_9ACTN</name>
<evidence type="ECO:0000313" key="3">
    <source>
        <dbReference type="EMBL" id="GIL30183.1"/>
    </source>
</evidence>
<comment type="caution">
    <text evidence="3">The sequence shown here is derived from an EMBL/GenBank/DDBJ whole genome shotgun (WGS) entry which is preliminary data.</text>
</comment>
<dbReference type="AlphaFoldDB" id="A0A8J4AK11"/>
<feature type="region of interest" description="Disordered" evidence="1">
    <location>
        <begin position="124"/>
        <end position="143"/>
    </location>
</feature>
<feature type="compositionally biased region" description="Basic and acidic residues" evidence="1">
    <location>
        <begin position="131"/>
        <end position="143"/>
    </location>
</feature>
<keyword evidence="2" id="KW-0472">Membrane</keyword>
<dbReference type="RefSeq" id="WP_207127815.1">
    <property type="nucleotide sequence ID" value="NZ_BOPO01000113.1"/>
</dbReference>